<accession>A0A4Y7JJJ0</accession>
<dbReference type="OMA" id="EFKEGIC"/>
<evidence type="ECO:0008006" key="4">
    <source>
        <dbReference type="Google" id="ProtNLM"/>
    </source>
</evidence>
<proteinExistence type="predicted"/>
<dbReference type="Gene3D" id="3.40.640.10">
    <property type="entry name" value="Type I PLP-dependent aspartate aminotransferase-like (Major domain)"/>
    <property type="match status" value="1"/>
</dbReference>
<dbReference type="STRING" id="3469.A0A4Y7JJJ0"/>
<dbReference type="PANTHER" id="PTHR14237:SF50">
    <property type="entry name" value="OS11G0487100 PROTEIN"/>
    <property type="match status" value="1"/>
</dbReference>
<dbReference type="OrthoDB" id="2018302at2759"/>
<feature type="compositionally biased region" description="Polar residues" evidence="1">
    <location>
        <begin position="108"/>
        <end position="119"/>
    </location>
</feature>
<dbReference type="Gramene" id="RZC60220">
    <property type="protein sequence ID" value="RZC60220"/>
    <property type="gene ID" value="C5167_021979"/>
</dbReference>
<dbReference type="AlphaFoldDB" id="A0A4Y7JJJ0"/>
<organism evidence="2 3">
    <name type="scientific">Papaver somniferum</name>
    <name type="common">Opium poppy</name>
    <dbReference type="NCBI Taxonomy" id="3469"/>
    <lineage>
        <taxon>Eukaryota</taxon>
        <taxon>Viridiplantae</taxon>
        <taxon>Streptophyta</taxon>
        <taxon>Embryophyta</taxon>
        <taxon>Tracheophyta</taxon>
        <taxon>Spermatophyta</taxon>
        <taxon>Magnoliopsida</taxon>
        <taxon>Ranunculales</taxon>
        <taxon>Papaveraceae</taxon>
        <taxon>Papaveroideae</taxon>
        <taxon>Papaver</taxon>
    </lineage>
</organism>
<protein>
    <recommendedName>
        <fullName evidence="4">Aminotransferase class V domain-containing protein</fullName>
    </recommendedName>
</protein>
<dbReference type="InterPro" id="IPR015421">
    <property type="entry name" value="PyrdxlP-dep_Trfase_major"/>
</dbReference>
<gene>
    <name evidence="2" type="ORF">C5167_021979</name>
</gene>
<dbReference type="EMBL" id="CM010719">
    <property type="protein sequence ID" value="RZC60220.1"/>
    <property type="molecule type" value="Genomic_DNA"/>
</dbReference>
<dbReference type="Proteomes" id="UP000316621">
    <property type="component" value="Chromosome 5"/>
</dbReference>
<keyword evidence="3" id="KW-1185">Reference proteome</keyword>
<sequence>MMGRNVEDQIILHPGSKAPMGIALEESLFASIPRSPIQNGRPNSMVVKKAHELIPAHLVAEAISQLHGEDLIRWSGPITPNEMLYVKQYVFTKYPQYYNGLVEEGDNNNDNTDLSSIVSEKSPRGLRDSSPSFGSNLPDLEKIELAPSRLLEMLTTKSSFPGTFISVPEIQARNKVLKHCGLTEDEYLVLFIPSYKEAMMLVGEAYPFFRGNIYMTTIGEDIDCIKAFAGYKESKVISAPESWMDLRVKGSQLSQYFRKKCKYTPKGLFSYPAKVNGTTYSLHWVSEAHRNSWHVLLDATGLVVGEDRLNLALHRPDFVLCTLDNTHAQPSKVTCLLVRRKSFDATISSQICE</sequence>
<name>A0A4Y7JJJ0_PAPSO</name>
<evidence type="ECO:0000313" key="2">
    <source>
        <dbReference type="EMBL" id="RZC60220.1"/>
    </source>
</evidence>
<dbReference type="PANTHER" id="PTHR14237">
    <property type="entry name" value="MOLYBDOPTERIN COFACTOR SULFURASE MOSC"/>
    <property type="match status" value="1"/>
</dbReference>
<reference evidence="2 3" key="1">
    <citation type="journal article" date="2018" name="Science">
        <title>The opium poppy genome and morphinan production.</title>
        <authorList>
            <person name="Guo L."/>
            <person name="Winzer T."/>
            <person name="Yang X."/>
            <person name="Li Y."/>
            <person name="Ning Z."/>
            <person name="He Z."/>
            <person name="Teodor R."/>
            <person name="Lu Y."/>
            <person name="Bowser T.A."/>
            <person name="Graham I.A."/>
            <person name="Ye K."/>
        </authorList>
    </citation>
    <scope>NUCLEOTIDE SEQUENCE [LARGE SCALE GENOMIC DNA]</scope>
    <source>
        <strain evidence="3">cv. HN1</strain>
        <tissue evidence="2">Leaves</tissue>
    </source>
</reference>
<feature type="region of interest" description="Disordered" evidence="1">
    <location>
        <begin position="104"/>
        <end position="135"/>
    </location>
</feature>
<evidence type="ECO:0000313" key="3">
    <source>
        <dbReference type="Proteomes" id="UP000316621"/>
    </source>
</evidence>
<evidence type="ECO:0000256" key="1">
    <source>
        <dbReference type="SAM" id="MobiDB-lite"/>
    </source>
</evidence>